<reference evidence="2" key="2">
    <citation type="submission" date="2021-04" db="EMBL/GenBank/DDBJ databases">
        <authorList>
            <person name="Gilroy R."/>
        </authorList>
    </citation>
    <scope>NUCLEOTIDE SEQUENCE</scope>
    <source>
        <strain evidence="2">5032</strain>
    </source>
</reference>
<reference evidence="2" key="1">
    <citation type="journal article" date="2021" name="PeerJ">
        <title>Extensive microbial diversity within the chicken gut microbiome revealed by metagenomics and culture.</title>
        <authorList>
            <person name="Gilroy R."/>
            <person name="Ravi A."/>
            <person name="Getino M."/>
            <person name="Pursley I."/>
            <person name="Horton D.L."/>
            <person name="Alikhan N.F."/>
            <person name="Baker D."/>
            <person name="Gharbi K."/>
            <person name="Hall N."/>
            <person name="Watson M."/>
            <person name="Adriaenssens E.M."/>
            <person name="Foster-Nyarko E."/>
            <person name="Jarju S."/>
            <person name="Secka A."/>
            <person name="Antonio M."/>
            <person name="Oren A."/>
            <person name="Chaudhuri R.R."/>
            <person name="La Ragione R."/>
            <person name="Hildebrand F."/>
            <person name="Pallen M.J."/>
        </authorList>
    </citation>
    <scope>NUCLEOTIDE SEQUENCE</scope>
    <source>
        <strain evidence="2">5032</strain>
    </source>
</reference>
<dbReference type="AlphaFoldDB" id="A0A9D2HLA4"/>
<name>A0A9D2HLA4_9BACT</name>
<feature type="signal peptide" evidence="1">
    <location>
        <begin position="1"/>
        <end position="23"/>
    </location>
</feature>
<organism evidence="2 3">
    <name type="scientific">Candidatus Desulfovibrio intestinavium</name>
    <dbReference type="NCBI Taxonomy" id="2838534"/>
    <lineage>
        <taxon>Bacteria</taxon>
        <taxon>Pseudomonadati</taxon>
        <taxon>Thermodesulfobacteriota</taxon>
        <taxon>Desulfovibrionia</taxon>
        <taxon>Desulfovibrionales</taxon>
        <taxon>Desulfovibrionaceae</taxon>
        <taxon>Desulfovibrio</taxon>
    </lineage>
</organism>
<feature type="chain" id="PRO_5038564236" description="Lipoprotein" evidence="1">
    <location>
        <begin position="24"/>
        <end position="191"/>
    </location>
</feature>
<comment type="caution">
    <text evidence="2">The sequence shown here is derived from an EMBL/GenBank/DDBJ whole genome shotgun (WGS) entry which is preliminary data.</text>
</comment>
<dbReference type="PROSITE" id="PS51257">
    <property type="entry name" value="PROKAR_LIPOPROTEIN"/>
    <property type="match status" value="1"/>
</dbReference>
<evidence type="ECO:0008006" key="4">
    <source>
        <dbReference type="Google" id="ProtNLM"/>
    </source>
</evidence>
<gene>
    <name evidence="2" type="ORF">H9784_05405</name>
</gene>
<accession>A0A9D2HLA4</accession>
<evidence type="ECO:0000313" key="3">
    <source>
        <dbReference type="Proteomes" id="UP000823821"/>
    </source>
</evidence>
<dbReference type="EMBL" id="DWZD01000037">
    <property type="protein sequence ID" value="HJA78995.1"/>
    <property type="molecule type" value="Genomic_DNA"/>
</dbReference>
<keyword evidence="1" id="KW-0732">Signal</keyword>
<dbReference type="Proteomes" id="UP000823821">
    <property type="component" value="Unassembled WGS sequence"/>
</dbReference>
<protein>
    <recommendedName>
        <fullName evidence="4">Lipoprotein</fullName>
    </recommendedName>
</protein>
<sequence>MKFFQCLLIVGTFLLSACGPSNTVPLLAPSIPNNVLPAPNAPRVTVVAFEDKRDSQDLGVRRDGTAFVGSQDASQWVSQALADELRRCGLQVSYALTPDQARGGNPDYIVTGTLDKAWLREISATELICDLSATFRVASRSGKLSNRETLNAGQTRNGLPSGDVAQDLMITTLRDLVQPMARKIQNIIGHK</sequence>
<proteinExistence type="predicted"/>
<evidence type="ECO:0000313" key="2">
    <source>
        <dbReference type="EMBL" id="HJA78995.1"/>
    </source>
</evidence>
<evidence type="ECO:0000256" key="1">
    <source>
        <dbReference type="SAM" id="SignalP"/>
    </source>
</evidence>